<keyword evidence="2" id="KW-1185">Reference proteome</keyword>
<reference evidence="1" key="1">
    <citation type="submission" date="2017-07" db="EMBL/GenBank/DDBJ databases">
        <title>Taro Niue Genome Assembly and Annotation.</title>
        <authorList>
            <person name="Atibalentja N."/>
            <person name="Keating K."/>
            <person name="Fields C.J."/>
        </authorList>
    </citation>
    <scope>NUCLEOTIDE SEQUENCE</scope>
    <source>
        <strain evidence="1">Niue_2</strain>
        <tissue evidence="1">Leaf</tissue>
    </source>
</reference>
<proteinExistence type="predicted"/>
<name>A0A843TKM3_COLES</name>
<comment type="caution">
    <text evidence="1">The sequence shown here is derived from an EMBL/GenBank/DDBJ whole genome shotgun (WGS) entry which is preliminary data.</text>
</comment>
<dbReference type="Proteomes" id="UP000652761">
    <property type="component" value="Unassembled WGS sequence"/>
</dbReference>
<sequence>MYTRKEILFGRISQIDLRSADQGQSRRIPSAYYLHPACHYALELSYDDDLTAAFTRVIERLSRSPLDAADAIDQASINLPT</sequence>
<protein>
    <submittedName>
        <fullName evidence="1">Uncharacterized protein</fullName>
    </submittedName>
</protein>
<evidence type="ECO:0000313" key="2">
    <source>
        <dbReference type="Proteomes" id="UP000652761"/>
    </source>
</evidence>
<gene>
    <name evidence="1" type="ORF">Taro_002919</name>
</gene>
<dbReference type="EMBL" id="NMUH01000073">
    <property type="protein sequence ID" value="MQL70627.1"/>
    <property type="molecule type" value="Genomic_DNA"/>
</dbReference>
<dbReference type="AlphaFoldDB" id="A0A843TKM3"/>
<accession>A0A843TKM3</accession>
<evidence type="ECO:0000313" key="1">
    <source>
        <dbReference type="EMBL" id="MQL70627.1"/>
    </source>
</evidence>
<organism evidence="1 2">
    <name type="scientific">Colocasia esculenta</name>
    <name type="common">Wild taro</name>
    <name type="synonym">Arum esculentum</name>
    <dbReference type="NCBI Taxonomy" id="4460"/>
    <lineage>
        <taxon>Eukaryota</taxon>
        <taxon>Viridiplantae</taxon>
        <taxon>Streptophyta</taxon>
        <taxon>Embryophyta</taxon>
        <taxon>Tracheophyta</taxon>
        <taxon>Spermatophyta</taxon>
        <taxon>Magnoliopsida</taxon>
        <taxon>Liliopsida</taxon>
        <taxon>Araceae</taxon>
        <taxon>Aroideae</taxon>
        <taxon>Colocasieae</taxon>
        <taxon>Colocasia</taxon>
    </lineage>
</organism>